<evidence type="ECO:0000313" key="5">
    <source>
        <dbReference type="Proteomes" id="UP000632498"/>
    </source>
</evidence>
<dbReference type="InterPro" id="IPR050832">
    <property type="entry name" value="Bact_Acetyltransf"/>
</dbReference>
<feature type="domain" description="N-acetyltransferase" evidence="3">
    <location>
        <begin position="7"/>
        <end position="153"/>
    </location>
</feature>
<dbReference type="Gene3D" id="3.40.630.30">
    <property type="match status" value="1"/>
</dbReference>
<dbReference type="GO" id="GO:0016747">
    <property type="term" value="F:acyltransferase activity, transferring groups other than amino-acyl groups"/>
    <property type="evidence" value="ECO:0007669"/>
    <property type="project" value="InterPro"/>
</dbReference>
<dbReference type="PROSITE" id="PS51186">
    <property type="entry name" value="GNAT"/>
    <property type="match status" value="1"/>
</dbReference>
<evidence type="ECO:0000313" key="4">
    <source>
        <dbReference type="EMBL" id="GGF60986.1"/>
    </source>
</evidence>
<keyword evidence="2" id="KW-0012">Acyltransferase</keyword>
<dbReference type="InterPro" id="IPR016181">
    <property type="entry name" value="Acyl_CoA_acyltransferase"/>
</dbReference>
<organism evidence="4 5">
    <name type="scientific">Terasakiella brassicae</name>
    <dbReference type="NCBI Taxonomy" id="1634917"/>
    <lineage>
        <taxon>Bacteria</taxon>
        <taxon>Pseudomonadati</taxon>
        <taxon>Pseudomonadota</taxon>
        <taxon>Alphaproteobacteria</taxon>
        <taxon>Rhodospirillales</taxon>
        <taxon>Terasakiellaceae</taxon>
        <taxon>Terasakiella</taxon>
    </lineage>
</organism>
<dbReference type="PANTHER" id="PTHR43877">
    <property type="entry name" value="AMINOALKYLPHOSPHONATE N-ACETYLTRANSFERASE-RELATED-RELATED"/>
    <property type="match status" value="1"/>
</dbReference>
<dbReference type="EMBL" id="BMHV01000008">
    <property type="protein sequence ID" value="GGF60986.1"/>
    <property type="molecule type" value="Genomic_DNA"/>
</dbReference>
<dbReference type="SUPFAM" id="SSF55729">
    <property type="entry name" value="Acyl-CoA N-acyltransferases (Nat)"/>
    <property type="match status" value="1"/>
</dbReference>
<accession>A0A917BWC3</accession>
<sequence length="183" mass="20715">MNKIVHIQYQNATTDDLADLLLLEDLCFGKKKAYRKLLKRYFLSQIAHCIVAKLNDQPIGYVLTVFTPNMKTATINALCVHPRLRMQGIGESLLNWAEIEALQSGATQIGAEVQFDNDAMTHLLRQNGYDECSDVLVMIPEHSDGTKMRKRLMNGVYDLRHPVASEEIELSALNADHFNILSR</sequence>
<reference evidence="4" key="1">
    <citation type="journal article" date="2014" name="Int. J. Syst. Evol. Microbiol.">
        <title>Complete genome sequence of Corynebacterium casei LMG S-19264T (=DSM 44701T), isolated from a smear-ripened cheese.</title>
        <authorList>
            <consortium name="US DOE Joint Genome Institute (JGI-PGF)"/>
            <person name="Walter F."/>
            <person name="Albersmeier A."/>
            <person name="Kalinowski J."/>
            <person name="Ruckert C."/>
        </authorList>
    </citation>
    <scope>NUCLEOTIDE SEQUENCE</scope>
    <source>
        <strain evidence="4">CGMCC 1.15254</strain>
    </source>
</reference>
<keyword evidence="1" id="KW-0808">Transferase</keyword>
<evidence type="ECO:0000256" key="1">
    <source>
        <dbReference type="ARBA" id="ARBA00022679"/>
    </source>
</evidence>
<evidence type="ECO:0000256" key="2">
    <source>
        <dbReference type="ARBA" id="ARBA00023315"/>
    </source>
</evidence>
<dbReference type="Pfam" id="PF00583">
    <property type="entry name" value="Acetyltransf_1"/>
    <property type="match status" value="1"/>
</dbReference>
<evidence type="ECO:0000259" key="3">
    <source>
        <dbReference type="PROSITE" id="PS51186"/>
    </source>
</evidence>
<gene>
    <name evidence="4" type="ORF">GCM10011332_13460</name>
</gene>
<reference evidence="4" key="2">
    <citation type="submission" date="2020-09" db="EMBL/GenBank/DDBJ databases">
        <authorList>
            <person name="Sun Q."/>
            <person name="Zhou Y."/>
        </authorList>
    </citation>
    <scope>NUCLEOTIDE SEQUENCE</scope>
    <source>
        <strain evidence="4">CGMCC 1.15254</strain>
    </source>
</reference>
<dbReference type="Proteomes" id="UP000632498">
    <property type="component" value="Unassembled WGS sequence"/>
</dbReference>
<dbReference type="InterPro" id="IPR000182">
    <property type="entry name" value="GNAT_dom"/>
</dbReference>
<protein>
    <recommendedName>
        <fullName evidence="3">N-acetyltransferase domain-containing protein</fullName>
    </recommendedName>
</protein>
<dbReference type="AlphaFoldDB" id="A0A917BWC3"/>
<dbReference type="RefSeq" id="WP_188663089.1">
    <property type="nucleotide sequence ID" value="NZ_BMHV01000008.1"/>
</dbReference>
<name>A0A917BWC3_9PROT</name>
<dbReference type="CDD" id="cd04301">
    <property type="entry name" value="NAT_SF"/>
    <property type="match status" value="1"/>
</dbReference>
<proteinExistence type="predicted"/>
<keyword evidence="5" id="KW-1185">Reference proteome</keyword>
<comment type="caution">
    <text evidence="4">The sequence shown here is derived from an EMBL/GenBank/DDBJ whole genome shotgun (WGS) entry which is preliminary data.</text>
</comment>